<proteinExistence type="predicted"/>
<gene>
    <name evidence="1" type="ORF">NDU88_000762</name>
</gene>
<dbReference type="Proteomes" id="UP001066276">
    <property type="component" value="Chromosome 1_1"/>
</dbReference>
<keyword evidence="2" id="KW-1185">Reference proteome</keyword>
<evidence type="ECO:0000313" key="1">
    <source>
        <dbReference type="EMBL" id="KAJ1213123.1"/>
    </source>
</evidence>
<evidence type="ECO:0000313" key="2">
    <source>
        <dbReference type="Proteomes" id="UP001066276"/>
    </source>
</evidence>
<dbReference type="EMBL" id="JANPWB010000001">
    <property type="protein sequence ID" value="KAJ1213123.1"/>
    <property type="molecule type" value="Genomic_DNA"/>
</dbReference>
<protein>
    <submittedName>
        <fullName evidence="1">Uncharacterized protein</fullName>
    </submittedName>
</protein>
<accession>A0AAV7WGF1</accession>
<name>A0AAV7WGF1_PLEWA</name>
<reference evidence="1" key="1">
    <citation type="journal article" date="2022" name="bioRxiv">
        <title>Sequencing and chromosome-scale assembly of the giantPleurodeles waltlgenome.</title>
        <authorList>
            <person name="Brown T."/>
            <person name="Elewa A."/>
            <person name="Iarovenko S."/>
            <person name="Subramanian E."/>
            <person name="Araus A.J."/>
            <person name="Petzold A."/>
            <person name="Susuki M."/>
            <person name="Suzuki K.-i.T."/>
            <person name="Hayashi T."/>
            <person name="Toyoda A."/>
            <person name="Oliveira C."/>
            <person name="Osipova E."/>
            <person name="Leigh N.D."/>
            <person name="Simon A."/>
            <person name="Yun M.H."/>
        </authorList>
    </citation>
    <scope>NUCLEOTIDE SEQUENCE</scope>
    <source>
        <strain evidence="1">20211129_DDA</strain>
        <tissue evidence="1">Liver</tissue>
    </source>
</reference>
<sequence>MPVPLEGTLRDPLRSPRYIDCFVAVGGRQEGRTVNDTRLEQVESRTTDLEDGRRGEGEWLLQMEQVLKVIQNKN</sequence>
<comment type="caution">
    <text evidence="1">The sequence shown here is derived from an EMBL/GenBank/DDBJ whole genome shotgun (WGS) entry which is preliminary data.</text>
</comment>
<dbReference type="AlphaFoldDB" id="A0AAV7WGF1"/>
<organism evidence="1 2">
    <name type="scientific">Pleurodeles waltl</name>
    <name type="common">Iberian ribbed newt</name>
    <dbReference type="NCBI Taxonomy" id="8319"/>
    <lineage>
        <taxon>Eukaryota</taxon>
        <taxon>Metazoa</taxon>
        <taxon>Chordata</taxon>
        <taxon>Craniata</taxon>
        <taxon>Vertebrata</taxon>
        <taxon>Euteleostomi</taxon>
        <taxon>Amphibia</taxon>
        <taxon>Batrachia</taxon>
        <taxon>Caudata</taxon>
        <taxon>Salamandroidea</taxon>
        <taxon>Salamandridae</taxon>
        <taxon>Pleurodelinae</taxon>
        <taxon>Pleurodeles</taxon>
    </lineage>
</organism>